<feature type="compositionally biased region" description="Low complexity" evidence="1">
    <location>
        <begin position="516"/>
        <end position="547"/>
    </location>
</feature>
<feature type="domain" description="Ysc84 actin-binding" evidence="2">
    <location>
        <begin position="351"/>
        <end position="429"/>
    </location>
</feature>
<keyword evidence="4" id="KW-1185">Reference proteome</keyword>
<dbReference type="PANTHER" id="PTHR15629">
    <property type="entry name" value="SH3YL1 PROTEIN"/>
    <property type="match status" value="1"/>
</dbReference>
<feature type="compositionally biased region" description="Polar residues" evidence="1">
    <location>
        <begin position="37"/>
        <end position="50"/>
    </location>
</feature>
<gene>
    <name evidence="3" type="ORF">FJTKL_04007</name>
</gene>
<evidence type="ECO:0000256" key="1">
    <source>
        <dbReference type="SAM" id="MobiDB-lite"/>
    </source>
</evidence>
<feature type="region of interest" description="Disordered" evidence="1">
    <location>
        <begin position="1"/>
        <end position="88"/>
    </location>
</feature>
<feature type="compositionally biased region" description="Pro residues" evidence="1">
    <location>
        <begin position="12"/>
        <end position="22"/>
    </location>
</feature>
<organism evidence="3 4">
    <name type="scientific">Diaporthe vaccinii</name>
    <dbReference type="NCBI Taxonomy" id="105482"/>
    <lineage>
        <taxon>Eukaryota</taxon>
        <taxon>Fungi</taxon>
        <taxon>Dikarya</taxon>
        <taxon>Ascomycota</taxon>
        <taxon>Pezizomycotina</taxon>
        <taxon>Sordariomycetes</taxon>
        <taxon>Sordariomycetidae</taxon>
        <taxon>Diaporthales</taxon>
        <taxon>Diaporthaceae</taxon>
        <taxon>Diaporthe</taxon>
        <taxon>Diaporthe eres species complex</taxon>
    </lineage>
</organism>
<evidence type="ECO:0000313" key="3">
    <source>
        <dbReference type="EMBL" id="KAL2273929.1"/>
    </source>
</evidence>
<feature type="compositionally biased region" description="Polar residues" evidence="1">
    <location>
        <begin position="442"/>
        <end position="453"/>
    </location>
</feature>
<dbReference type="Pfam" id="PF04366">
    <property type="entry name" value="Ysc84"/>
    <property type="match status" value="2"/>
</dbReference>
<name>A0ABR4DX34_9PEZI</name>
<dbReference type="Proteomes" id="UP001600888">
    <property type="component" value="Unassembled WGS sequence"/>
</dbReference>
<dbReference type="InterPro" id="IPR051702">
    <property type="entry name" value="SH3_domain_YSC84-like"/>
</dbReference>
<sequence>MAEKNPSGEQNFPPPPPGPPPGHNGLAMNPNDRPVPDSNSELYDNTPSTHSEAKAQAQAHPPTETQQTAHQVPPPDSDGAPKKAGWGSRFSAWGGKAAIPFNMLANKLGSESFLPDTMEKECEKAARILRSFCKDGIYTDAQAPETVEAPTTDADGKPITAAAKPKKNRTLLTIPSKVINKAVGLAIFTTARAGFHVSGATGSGVIVARLPDGSWSPPSGIQVHSVGAGFMIGLDIYDCVVVINTREALEAFTKTRMSLGSDLAVVAGPWGAGGSVDFAAPQSQKGKGKAGAAPGSPDATKDAEGKPATPPPAASEKHPDNADPVPAVNEPAADKTSAETAERPQAGKERKPSGLKQAIKQPTYSYVKSRGFYAGVQVDGTIVTERKDANAAFYGEPVGVQNILKGEAPLVPGKENWITVVKPLFDTIKGAEGWRTQGGGQPSQQWANQQGPSDTYGHGNAPQGYPTGFDPVSASGAGAGENPPAKPPRPGVSGVTEGVHALGLGGSSPAGPPGGPTTTTAAAAGSTHAENTTPAARSKAAEAAADAEAAREQELRERQELEQANAGATSQQRPVSMAPPYTETAGPGEASHGDAGADQPPPAYADDGVARPGVGDSKHPGGPPS</sequence>
<feature type="domain" description="Ysc84 actin-binding" evidence="2">
    <location>
        <begin position="224"/>
        <end position="281"/>
    </location>
</feature>
<dbReference type="EMBL" id="JBAWTH010000170">
    <property type="protein sequence ID" value="KAL2273929.1"/>
    <property type="molecule type" value="Genomic_DNA"/>
</dbReference>
<protein>
    <recommendedName>
        <fullName evidence="2">Ysc84 actin-binding domain-containing protein</fullName>
    </recommendedName>
</protein>
<dbReference type="InterPro" id="IPR007461">
    <property type="entry name" value="Ysc84_actin-binding"/>
</dbReference>
<feature type="region of interest" description="Disordered" evidence="1">
    <location>
        <begin position="277"/>
        <end position="357"/>
    </location>
</feature>
<feature type="compositionally biased region" description="Basic and acidic residues" evidence="1">
    <location>
        <begin position="332"/>
        <end position="352"/>
    </location>
</feature>
<comment type="caution">
    <text evidence="3">The sequence shown here is derived from an EMBL/GenBank/DDBJ whole genome shotgun (WGS) entry which is preliminary data.</text>
</comment>
<proteinExistence type="predicted"/>
<evidence type="ECO:0000259" key="2">
    <source>
        <dbReference type="Pfam" id="PF04366"/>
    </source>
</evidence>
<feature type="compositionally biased region" description="Low complexity" evidence="1">
    <location>
        <begin position="279"/>
        <end position="297"/>
    </location>
</feature>
<accession>A0ABR4DX34</accession>
<feature type="compositionally biased region" description="Basic and acidic residues" evidence="1">
    <location>
        <begin position="548"/>
        <end position="561"/>
    </location>
</feature>
<dbReference type="PANTHER" id="PTHR15629:SF8">
    <property type="entry name" value="DUF500 DOMAIN PROTEIN (AFU_ORTHOLOGUE AFUA_5G07310)"/>
    <property type="match status" value="1"/>
</dbReference>
<evidence type="ECO:0000313" key="4">
    <source>
        <dbReference type="Proteomes" id="UP001600888"/>
    </source>
</evidence>
<dbReference type="CDD" id="cd11524">
    <property type="entry name" value="SYLF"/>
    <property type="match status" value="1"/>
</dbReference>
<feature type="region of interest" description="Disordered" evidence="1">
    <location>
        <begin position="431"/>
        <end position="625"/>
    </location>
</feature>
<reference evidence="3 4" key="1">
    <citation type="submission" date="2024-03" db="EMBL/GenBank/DDBJ databases">
        <title>A high-quality draft genome sequence of Diaporthe vaccinii, a causative agent of upright dieback and viscid rot disease in cranberry plants.</title>
        <authorList>
            <person name="Sarrasin M."/>
            <person name="Lang B.F."/>
            <person name="Burger G."/>
        </authorList>
    </citation>
    <scope>NUCLEOTIDE SEQUENCE [LARGE SCALE GENOMIC DNA]</scope>
    <source>
        <strain evidence="3 4">IS7</strain>
    </source>
</reference>